<dbReference type="Proteomes" id="UP000003160">
    <property type="component" value="Unassembled WGS sequence"/>
</dbReference>
<evidence type="ECO:0008006" key="3">
    <source>
        <dbReference type="Google" id="ProtNLM"/>
    </source>
</evidence>
<evidence type="ECO:0000313" key="1">
    <source>
        <dbReference type="EMBL" id="EFA45475.1"/>
    </source>
</evidence>
<evidence type="ECO:0000313" key="2">
    <source>
        <dbReference type="Proteomes" id="UP000003160"/>
    </source>
</evidence>
<dbReference type="AlphaFoldDB" id="D1PSV7"/>
<accession>D1PSV7</accession>
<dbReference type="HOGENOM" id="CLU_051132_0_0_10"/>
<keyword evidence="2" id="KW-1185">Reference proteome</keyword>
<protein>
    <recommendedName>
        <fullName evidence="3">DUF4249 domain-containing protein</fullName>
    </recommendedName>
</protein>
<name>D1PSV7_9BACT</name>
<gene>
    <name evidence="1" type="ORF">HMPREF0645_0066</name>
</gene>
<comment type="caution">
    <text evidence="1">The sequence shown here is derived from an EMBL/GenBank/DDBJ whole genome shotgun (WGS) entry which is preliminary data.</text>
</comment>
<reference evidence="1 2" key="1">
    <citation type="submission" date="2009-10" db="EMBL/GenBank/DDBJ databases">
        <authorList>
            <person name="Qin X."/>
            <person name="Bachman B."/>
            <person name="Battles P."/>
            <person name="Bell A."/>
            <person name="Bess C."/>
            <person name="Bickham C."/>
            <person name="Chaboub L."/>
            <person name="Chen D."/>
            <person name="Coyle M."/>
            <person name="Deiros D.R."/>
            <person name="Dinh H."/>
            <person name="Forbes L."/>
            <person name="Fowler G."/>
            <person name="Francisco L."/>
            <person name="Fu Q."/>
            <person name="Gubbala S."/>
            <person name="Hale W."/>
            <person name="Han Y."/>
            <person name="Hemphill L."/>
            <person name="Highlander S.K."/>
            <person name="Hirani K."/>
            <person name="Hogues M."/>
            <person name="Jackson L."/>
            <person name="Jakkamsetti A."/>
            <person name="Javaid M."/>
            <person name="Jiang H."/>
            <person name="Korchina V."/>
            <person name="Kovar C."/>
            <person name="Lara F."/>
            <person name="Lee S."/>
            <person name="Mata R."/>
            <person name="Mathew T."/>
            <person name="Moen C."/>
            <person name="Morales K."/>
            <person name="Munidasa M."/>
            <person name="Nazareth L."/>
            <person name="Ngo R."/>
            <person name="Nguyen L."/>
            <person name="Okwuonu G."/>
            <person name="Ongeri F."/>
            <person name="Patil S."/>
            <person name="Petrosino J."/>
            <person name="Pham C."/>
            <person name="Pham P."/>
            <person name="Pu L.-L."/>
            <person name="Puazo M."/>
            <person name="Raj R."/>
            <person name="Reid J."/>
            <person name="Rouhana J."/>
            <person name="Saada N."/>
            <person name="Shang Y."/>
            <person name="Simmons D."/>
            <person name="Thornton R."/>
            <person name="Warren J."/>
            <person name="Weissenberger G."/>
            <person name="Zhang J."/>
            <person name="Zhang L."/>
            <person name="Zhou C."/>
            <person name="Zhu D."/>
            <person name="Muzny D."/>
            <person name="Worley K."/>
            <person name="Gibbs R."/>
        </authorList>
    </citation>
    <scope>NUCLEOTIDE SEQUENCE [LARGE SCALE GENOMIC DNA]</scope>
    <source>
        <strain evidence="1 2">DSM 17361</strain>
    </source>
</reference>
<proteinExistence type="predicted"/>
<dbReference type="InterPro" id="IPR025345">
    <property type="entry name" value="DUF4249"/>
</dbReference>
<dbReference type="EMBL" id="ACKS01000009">
    <property type="protein sequence ID" value="EFA45475.1"/>
    <property type="molecule type" value="Genomic_DNA"/>
</dbReference>
<sequence length="364" mass="41033">MNNSNMNKLIYLATLLLLPLTGCKDDIDISTLSNQEKMVVYCMPTASDTTYIFVSRSIPVKSYNDSVKITTVDNAHIQYAVNGEKRGVEHIGKGYYRVVGKQQTGDQVTLGVSAEGLESVSGTTTIPEAVPVSDISVHEVTAYDNEYERTKDLDQVVATFTDNAATRDYYAVRVKIKHYCGTATMYKNGRITAYYNHYNKFLIEKDQIDYDSISVEFTDSAYTYPKIETQSEELLMPVGSVDDFFGFSNSFFGYLCIFDDTAINGKTYTLHLNVDRRNSITLYDHGYAIHYEFAKAYQIELLRISPEYYNFLRALNDVENNELARAGFSQIRPMESNVAGGLGLLGGWNTDTTAWKMKAPNKKQ</sequence>
<dbReference type="eggNOG" id="ENOG50339XG">
    <property type="taxonomic scope" value="Bacteria"/>
</dbReference>
<organism evidence="1 2">
    <name type="scientific">Hallella bergensis DSM 17361</name>
    <dbReference type="NCBI Taxonomy" id="585502"/>
    <lineage>
        <taxon>Bacteria</taxon>
        <taxon>Pseudomonadati</taxon>
        <taxon>Bacteroidota</taxon>
        <taxon>Bacteroidia</taxon>
        <taxon>Bacteroidales</taxon>
        <taxon>Prevotellaceae</taxon>
        <taxon>Hallella</taxon>
    </lineage>
</organism>
<dbReference type="Pfam" id="PF14054">
    <property type="entry name" value="DUF4249"/>
    <property type="match status" value="1"/>
</dbReference>